<dbReference type="RefSeq" id="WP_117808648.1">
    <property type="nucleotide sequence ID" value="NZ_JACOOX010000005.1"/>
</dbReference>
<evidence type="ECO:0000313" key="3">
    <source>
        <dbReference type="Proteomes" id="UP000615234"/>
    </source>
</evidence>
<feature type="transmembrane region" description="Helical" evidence="1">
    <location>
        <begin position="12"/>
        <end position="32"/>
    </location>
</feature>
<sequence>MLKMLKYEFRRGIFPLLIVGIVIAAIELYFLIGTLTEHADHSVIAVSLLILAAFCCYLFVLIYGIISYSQDLKNKSGYLVFMAPISSYKVIGAKLLSILLTGAIIVAVIFGLLTLDLSLAYSTYDSIDTFYDFLSNILEMGGYSLGGVILRLLAFILVFLIQFFMTITLAYLAVSVCSTILQTKKIKGFISFVLFIVFYVILSVIASKIPHLSNPGPDATFMEAMYAMIPQIALYFVVMVASYIGSSVLLEKKISL</sequence>
<feature type="transmembrane region" description="Helical" evidence="1">
    <location>
        <begin position="226"/>
        <end position="250"/>
    </location>
</feature>
<keyword evidence="1" id="KW-0812">Transmembrane</keyword>
<keyword evidence="3" id="KW-1185">Reference proteome</keyword>
<gene>
    <name evidence="2" type="ORF">H8S09_10720</name>
</gene>
<feature type="transmembrane region" description="Helical" evidence="1">
    <location>
        <begin position="95"/>
        <end position="115"/>
    </location>
</feature>
<accession>A0A8I0AG83</accession>
<organism evidence="2 3">
    <name type="scientific">Coprococcus hominis</name>
    <name type="common">ex Liu et al. 2022</name>
    <dbReference type="NCBI Taxonomy" id="2763039"/>
    <lineage>
        <taxon>Bacteria</taxon>
        <taxon>Bacillati</taxon>
        <taxon>Bacillota</taxon>
        <taxon>Clostridia</taxon>
        <taxon>Lachnospirales</taxon>
        <taxon>Lachnospiraceae</taxon>
        <taxon>Coprococcus</taxon>
    </lineage>
</organism>
<dbReference type="Proteomes" id="UP000615234">
    <property type="component" value="Unassembled WGS sequence"/>
</dbReference>
<feature type="transmembrane region" description="Helical" evidence="1">
    <location>
        <begin position="186"/>
        <end position="206"/>
    </location>
</feature>
<evidence type="ECO:0000313" key="2">
    <source>
        <dbReference type="EMBL" id="MBC5663358.1"/>
    </source>
</evidence>
<reference evidence="2 3" key="1">
    <citation type="submission" date="2020-08" db="EMBL/GenBank/DDBJ databases">
        <title>Genome public.</title>
        <authorList>
            <person name="Liu C."/>
            <person name="Sun Q."/>
        </authorList>
    </citation>
    <scope>NUCLEOTIDE SEQUENCE [LARGE SCALE GENOMIC DNA]</scope>
    <source>
        <strain evidence="2 3">NSJ-10</strain>
    </source>
</reference>
<keyword evidence="1" id="KW-0472">Membrane</keyword>
<dbReference type="AlphaFoldDB" id="A0A8I0AG83"/>
<dbReference type="EMBL" id="JACOOX010000005">
    <property type="protein sequence ID" value="MBC5663358.1"/>
    <property type="molecule type" value="Genomic_DNA"/>
</dbReference>
<protein>
    <submittedName>
        <fullName evidence="2">ABC transporter permease</fullName>
    </submittedName>
</protein>
<evidence type="ECO:0000256" key="1">
    <source>
        <dbReference type="SAM" id="Phobius"/>
    </source>
</evidence>
<feature type="transmembrane region" description="Helical" evidence="1">
    <location>
        <begin position="148"/>
        <end position="174"/>
    </location>
</feature>
<comment type="caution">
    <text evidence="2">The sequence shown here is derived from an EMBL/GenBank/DDBJ whole genome shotgun (WGS) entry which is preliminary data.</text>
</comment>
<feature type="transmembrane region" description="Helical" evidence="1">
    <location>
        <begin position="44"/>
        <end position="66"/>
    </location>
</feature>
<keyword evidence="1" id="KW-1133">Transmembrane helix</keyword>
<name>A0A8I0AG83_9FIRM</name>
<proteinExistence type="predicted"/>